<evidence type="ECO:0000313" key="1">
    <source>
        <dbReference type="EMBL" id="GCC17403.1"/>
    </source>
</evidence>
<dbReference type="EMBL" id="BEZZ01002703">
    <property type="protein sequence ID" value="GCC17403.1"/>
    <property type="molecule type" value="Genomic_DNA"/>
</dbReference>
<evidence type="ECO:0000313" key="2">
    <source>
        <dbReference type="Proteomes" id="UP000287033"/>
    </source>
</evidence>
<name>A0A401RGY4_CHIPU</name>
<dbReference type="Proteomes" id="UP000287033">
    <property type="component" value="Unassembled WGS sequence"/>
</dbReference>
<gene>
    <name evidence="1" type="ORF">chiPu_0020556</name>
</gene>
<proteinExistence type="predicted"/>
<sequence length="83" mass="8879">MPVKTVRSVFPNIPPFLSAGCSVPVYVCIRVGGVKTVLSEKAGRNEDQIVLNLTENTGRKHGTGISYSLSKEGLHNTGCFKSS</sequence>
<accession>A0A401RGY4</accession>
<comment type="caution">
    <text evidence="1">The sequence shown here is derived from an EMBL/GenBank/DDBJ whole genome shotgun (WGS) entry which is preliminary data.</text>
</comment>
<dbReference type="AlphaFoldDB" id="A0A401RGY4"/>
<keyword evidence="2" id="KW-1185">Reference proteome</keyword>
<reference evidence="1 2" key="1">
    <citation type="journal article" date="2018" name="Nat. Ecol. Evol.">
        <title>Shark genomes provide insights into elasmobranch evolution and the origin of vertebrates.</title>
        <authorList>
            <person name="Hara Y"/>
            <person name="Yamaguchi K"/>
            <person name="Onimaru K"/>
            <person name="Kadota M"/>
            <person name="Koyanagi M"/>
            <person name="Keeley SD"/>
            <person name="Tatsumi K"/>
            <person name="Tanaka K"/>
            <person name="Motone F"/>
            <person name="Kageyama Y"/>
            <person name="Nozu R"/>
            <person name="Adachi N"/>
            <person name="Nishimura O"/>
            <person name="Nakagawa R"/>
            <person name="Tanegashima C"/>
            <person name="Kiyatake I"/>
            <person name="Matsumoto R"/>
            <person name="Murakumo K"/>
            <person name="Nishida K"/>
            <person name="Terakita A"/>
            <person name="Kuratani S"/>
            <person name="Sato K"/>
            <person name="Hyodo S Kuraku.S."/>
        </authorList>
    </citation>
    <scope>NUCLEOTIDE SEQUENCE [LARGE SCALE GENOMIC DNA]</scope>
</reference>
<protein>
    <submittedName>
        <fullName evidence="1">Uncharacterized protein</fullName>
    </submittedName>
</protein>
<organism evidence="1 2">
    <name type="scientific">Chiloscyllium punctatum</name>
    <name type="common">Brownbanded bambooshark</name>
    <name type="synonym">Hemiscyllium punctatum</name>
    <dbReference type="NCBI Taxonomy" id="137246"/>
    <lineage>
        <taxon>Eukaryota</taxon>
        <taxon>Metazoa</taxon>
        <taxon>Chordata</taxon>
        <taxon>Craniata</taxon>
        <taxon>Vertebrata</taxon>
        <taxon>Chondrichthyes</taxon>
        <taxon>Elasmobranchii</taxon>
        <taxon>Galeomorphii</taxon>
        <taxon>Galeoidea</taxon>
        <taxon>Orectolobiformes</taxon>
        <taxon>Hemiscylliidae</taxon>
        <taxon>Chiloscyllium</taxon>
    </lineage>
</organism>
<dbReference type="PROSITE" id="PS51257">
    <property type="entry name" value="PROKAR_LIPOPROTEIN"/>
    <property type="match status" value="1"/>
</dbReference>